<feature type="compositionally biased region" description="Low complexity" evidence="1">
    <location>
        <begin position="786"/>
        <end position="799"/>
    </location>
</feature>
<accession>G7DXW8</accession>
<dbReference type="Pfam" id="PF14616">
    <property type="entry name" value="Rua1_C"/>
    <property type="match status" value="1"/>
</dbReference>
<dbReference type="STRING" id="764103.G7DXW8"/>
<dbReference type="EMBL" id="BABT02000062">
    <property type="protein sequence ID" value="GAA95428.1"/>
    <property type="molecule type" value="Genomic_DNA"/>
</dbReference>
<organism evidence="3 4">
    <name type="scientific">Mixia osmundae (strain CBS 9802 / IAM 14324 / JCM 22182 / KY 12970)</name>
    <dbReference type="NCBI Taxonomy" id="764103"/>
    <lineage>
        <taxon>Eukaryota</taxon>
        <taxon>Fungi</taxon>
        <taxon>Dikarya</taxon>
        <taxon>Basidiomycota</taxon>
        <taxon>Pucciniomycotina</taxon>
        <taxon>Mixiomycetes</taxon>
        <taxon>Mixiales</taxon>
        <taxon>Mixiaceae</taxon>
        <taxon>Mixia</taxon>
    </lineage>
</organism>
<evidence type="ECO:0000313" key="3">
    <source>
        <dbReference type="EMBL" id="GAA95428.1"/>
    </source>
</evidence>
<dbReference type="Proteomes" id="UP000009131">
    <property type="component" value="Unassembled WGS sequence"/>
</dbReference>
<evidence type="ECO:0000313" key="4">
    <source>
        <dbReference type="Proteomes" id="UP000009131"/>
    </source>
</evidence>
<feature type="compositionally biased region" description="Low complexity" evidence="1">
    <location>
        <begin position="251"/>
        <end position="263"/>
    </location>
</feature>
<sequence>MMSHRETIYGVEQYRSPDVSDSMLAHGFQTERLRSLKAVSPLQHAQGRTTAHGHSPPQPAPHHHGHDLRSSPQYLVHVLIERPEMYDGMRQDQRPSASQLSSAAAMARQHQTTAREFLMESVPADGDDAMSIDAEPFEHHGAPFETVPTISTSNYLSSLSMQDAHQCDPHDNLHEAALPHYGLRPLPNRISMSHHASVSSHGMPESRPQLRQSLSDSDHAYIQHDQQGHPYFPGAMTAAGKFASEWYMPMPSSSSGTQGQTTPLPSATYSSMSIRDEDDSMSSAPQSTDYLLHGQALHRLQPTASFDVSGSAERYSGNGPLAHDSSALRSGAVLHSPTHLREADKSPQASWPCSPATTSPVTEQFPHGGLSSNGHLSGDDCVSRAYLRNGQLDHSVSLPHSWSDQMWPRQAAGASTHGAAESVYHPHHSVRSLSAVTPDRQRYPDLWVGSPAPETLSNLPPAKSTRRSRRLAADSSLTFTMSNPSRASSGHATPLSSSSRMRGLHTDEDASEAGSVAASVFSFGGISGMTASTAATSAMAPLTRQPRRTFPAHIRFDDVMHNLYRCFPVSSYLPENDPRRRRLDASHRIVLPPAPPDAQLNTPTHGDLDLYSPRYTKSSGSDKVGLCPICCEPEERGGEGELKWLRTKQSAFLYHMTFYHGISNANGAPFSPPVQIRVVPRHTSALNERSTMKEGLCHECNQWVAVQGIKDGDAKVAELWWWRHAKQCHHTRVDGEGDDYLQDALFDLLSAPSGNREGRQTSPASSSRAPSASRASRSRHGQGQESTRSSRSLRSTSRLPQSPEEF</sequence>
<feature type="region of interest" description="Disordered" evidence="1">
    <location>
        <begin position="251"/>
        <end position="286"/>
    </location>
</feature>
<evidence type="ECO:0000259" key="2">
    <source>
        <dbReference type="Pfam" id="PF14616"/>
    </source>
</evidence>
<dbReference type="AlphaFoldDB" id="G7DXW8"/>
<feature type="compositionally biased region" description="Polar residues" evidence="1">
    <location>
        <begin position="479"/>
        <end position="500"/>
    </location>
</feature>
<evidence type="ECO:0000256" key="1">
    <source>
        <dbReference type="SAM" id="MobiDB-lite"/>
    </source>
</evidence>
<dbReference type="OrthoDB" id="5595379at2759"/>
<feature type="region of interest" description="Disordered" evidence="1">
    <location>
        <begin position="751"/>
        <end position="806"/>
    </location>
</feature>
<gene>
    <name evidence="3" type="primary">Mo02082</name>
    <name evidence="3" type="ORF">E5Q_02082</name>
</gene>
<protein>
    <recommendedName>
        <fullName evidence="2">Transcription regulator Rua1 C-terminal domain-containing protein</fullName>
    </recommendedName>
</protein>
<feature type="region of interest" description="Disordered" evidence="1">
    <location>
        <begin position="442"/>
        <end position="510"/>
    </location>
</feature>
<feature type="domain" description="Transcription regulator Rua1 C-terminal" evidence="2">
    <location>
        <begin position="607"/>
        <end position="729"/>
    </location>
</feature>
<proteinExistence type="predicted"/>
<comment type="caution">
    <text evidence="3">The sequence shown here is derived from an EMBL/GenBank/DDBJ whole genome shotgun (WGS) entry which is preliminary data.</text>
</comment>
<dbReference type="PANTHER" id="PTHR28125:SF2">
    <property type="entry name" value="MEIOTIC EXPRESSION UP-REGULATED PROTEIN 26"/>
    <property type="match status" value="1"/>
</dbReference>
<feature type="compositionally biased region" description="Polar residues" evidence="1">
    <location>
        <begin position="264"/>
        <end position="273"/>
    </location>
</feature>
<dbReference type="eggNOG" id="ENOG502S1PM">
    <property type="taxonomic scope" value="Eukaryota"/>
</dbReference>
<dbReference type="HOGENOM" id="CLU_349521_0_0_1"/>
<feature type="region of interest" description="Disordered" evidence="1">
    <location>
        <begin position="337"/>
        <end position="376"/>
    </location>
</feature>
<dbReference type="InterPro" id="IPR028012">
    <property type="entry name" value="Rua1_C"/>
</dbReference>
<feature type="compositionally biased region" description="Low complexity" evidence="1">
    <location>
        <begin position="762"/>
        <end position="775"/>
    </location>
</feature>
<feature type="compositionally biased region" description="Low complexity" evidence="1">
    <location>
        <begin position="367"/>
        <end position="376"/>
    </location>
</feature>
<dbReference type="RefSeq" id="XP_014569948.1">
    <property type="nucleotide sequence ID" value="XM_014714462.1"/>
</dbReference>
<feature type="region of interest" description="Disordered" evidence="1">
    <location>
        <begin position="41"/>
        <end position="68"/>
    </location>
</feature>
<reference evidence="3 4" key="1">
    <citation type="journal article" date="2011" name="J. Gen. Appl. Microbiol.">
        <title>Draft genome sequencing of the enigmatic basidiomycete Mixia osmundae.</title>
        <authorList>
            <person name="Nishida H."/>
            <person name="Nagatsuka Y."/>
            <person name="Sugiyama J."/>
        </authorList>
    </citation>
    <scope>NUCLEOTIDE SEQUENCE [LARGE SCALE GENOMIC DNA]</scope>
    <source>
        <strain evidence="4">CBS 9802 / IAM 14324 / JCM 22182 / KY 12970</strain>
    </source>
</reference>
<dbReference type="PANTHER" id="PTHR28125">
    <property type="entry name" value="MEIOTIC EXPRESSION UP-REGULATED PROTEIN 26"/>
    <property type="match status" value="1"/>
</dbReference>
<name>G7DXW8_MIXOS</name>
<reference evidence="3 4" key="2">
    <citation type="journal article" date="2012" name="Open Biol.">
        <title>Characteristics of nucleosomes and linker DNA regions on the genome of the basidiomycete Mixia osmundae revealed by mono- and dinucleosome mapping.</title>
        <authorList>
            <person name="Nishida H."/>
            <person name="Kondo S."/>
            <person name="Matsumoto T."/>
            <person name="Suzuki Y."/>
            <person name="Yoshikawa H."/>
            <person name="Taylor T.D."/>
            <person name="Sugiyama J."/>
        </authorList>
    </citation>
    <scope>NUCLEOTIDE SEQUENCE [LARGE SCALE GENOMIC DNA]</scope>
    <source>
        <strain evidence="4">CBS 9802 / IAM 14324 / JCM 22182 / KY 12970</strain>
    </source>
</reference>
<feature type="compositionally biased region" description="Polar residues" evidence="1">
    <location>
        <begin position="347"/>
        <end position="362"/>
    </location>
</feature>
<dbReference type="InParanoid" id="G7DXW8"/>
<keyword evidence="4" id="KW-1185">Reference proteome</keyword>